<evidence type="ECO:0000259" key="7">
    <source>
        <dbReference type="PROSITE" id="PS50093"/>
    </source>
</evidence>
<name>A0A2M7G4L9_9BACT</name>
<dbReference type="GO" id="GO:0005886">
    <property type="term" value="C:plasma membrane"/>
    <property type="evidence" value="ECO:0007669"/>
    <property type="project" value="TreeGrafter"/>
</dbReference>
<protein>
    <recommendedName>
        <fullName evidence="7">PKD domain-containing protein</fullName>
    </recommendedName>
</protein>
<dbReference type="PANTHER" id="PTHR46730">
    <property type="entry name" value="POLYCYSTIN-1"/>
    <property type="match status" value="1"/>
</dbReference>
<dbReference type="EMBL" id="PFFQ01000034">
    <property type="protein sequence ID" value="PIW16843.1"/>
    <property type="molecule type" value="Genomic_DNA"/>
</dbReference>
<dbReference type="Gene3D" id="2.60.40.10">
    <property type="entry name" value="Immunoglobulins"/>
    <property type="match status" value="3"/>
</dbReference>
<keyword evidence="5 6" id="KW-0472">Membrane</keyword>
<dbReference type="Pfam" id="PF18911">
    <property type="entry name" value="PKD_4"/>
    <property type="match status" value="2"/>
</dbReference>
<feature type="domain" description="PKD" evidence="7">
    <location>
        <begin position="391"/>
        <end position="449"/>
    </location>
</feature>
<evidence type="ECO:0000256" key="2">
    <source>
        <dbReference type="ARBA" id="ARBA00022692"/>
    </source>
</evidence>
<dbReference type="InterPro" id="IPR022409">
    <property type="entry name" value="PKD/Chitinase_dom"/>
</dbReference>
<evidence type="ECO:0000313" key="8">
    <source>
        <dbReference type="EMBL" id="PIW16843.1"/>
    </source>
</evidence>
<keyword evidence="4 6" id="KW-1133">Transmembrane helix</keyword>
<proteinExistence type="predicted"/>
<dbReference type="SUPFAM" id="SSF49299">
    <property type="entry name" value="PKD domain"/>
    <property type="match status" value="3"/>
</dbReference>
<dbReference type="GO" id="GO:0005261">
    <property type="term" value="F:monoatomic cation channel activity"/>
    <property type="evidence" value="ECO:0007669"/>
    <property type="project" value="TreeGrafter"/>
</dbReference>
<dbReference type="CDD" id="cd00146">
    <property type="entry name" value="PKD"/>
    <property type="match status" value="2"/>
</dbReference>
<evidence type="ECO:0000256" key="3">
    <source>
        <dbReference type="ARBA" id="ARBA00022737"/>
    </source>
</evidence>
<evidence type="ECO:0000256" key="4">
    <source>
        <dbReference type="ARBA" id="ARBA00022989"/>
    </source>
</evidence>
<evidence type="ECO:0000313" key="9">
    <source>
        <dbReference type="Proteomes" id="UP000231019"/>
    </source>
</evidence>
<evidence type="ECO:0000256" key="1">
    <source>
        <dbReference type="ARBA" id="ARBA00004141"/>
    </source>
</evidence>
<comment type="subcellular location">
    <subcellularLocation>
        <location evidence="1">Membrane</location>
        <topology evidence="1">Multi-pass membrane protein</topology>
    </subcellularLocation>
</comment>
<sequence>MKNSVIRKRQKGLTLIEMLTATSILMTVSLGMATFIPASFKNNDRNKRQIVSTQIINQVMEEINRQEFNTINAGTEPERAQNEPLITVLDTRGNDVSIDTTVSPPLVTGNTISMGDSSNPLTYPRLISMNNVNYRVDLLVQKGPFDQIASLSPAQSDNKLSDFLVPPALAGNNASLSIQMTPSTAIGYKNTTPFQFSSSCSGCPPERFRQYNWNFGVGEGNNSGDAAPVKTFSVPGSNKEVFLTITDTRDPSWAVSTRRYLTIKESAVTVEVIPNAPETGETVTFRATCSTDNNMDCGSSPQFVWTFGDGQSQTGQTVTHVYQESGNYTPAVTVTGGADPTASQPISVSPAGGRQAIINLNPGSTGIAGPLDNSETTNFQFETTSRHLADTGASAVVYKLNFGDGSPEVELRDENPNDSSFPSSNHRYLLGGDYKVSMTATPVGGTDTSPVITSTTVHAQSKVEILTSTTTVNVGQQIRFDTTALGTGQNPAYNWSFGDGQNQVNYAGMSYHTFAEPGLYDVSVQVEGGTRPSAVKQIQVVTINGTGHDQAEMKKITVFISPWTGKGNQQKINTSSVFFLGQAKR</sequence>
<dbReference type="InterPro" id="IPR012902">
    <property type="entry name" value="N_methyl_site"/>
</dbReference>
<keyword evidence="2 6" id="KW-0812">Transmembrane</keyword>
<dbReference type="SMART" id="SM00089">
    <property type="entry name" value="PKD"/>
    <property type="match status" value="3"/>
</dbReference>
<feature type="transmembrane region" description="Helical" evidence="6">
    <location>
        <begin position="12"/>
        <end position="36"/>
    </location>
</feature>
<comment type="caution">
    <text evidence="8">The sequence shown here is derived from an EMBL/GenBank/DDBJ whole genome shotgun (WGS) entry which is preliminary data.</text>
</comment>
<accession>A0A2M7G4L9</accession>
<organism evidence="8 9">
    <name type="scientific">bacterium (Candidatus Blackallbacteria) CG17_big_fil_post_rev_8_21_14_2_50_48_46</name>
    <dbReference type="NCBI Taxonomy" id="2014261"/>
    <lineage>
        <taxon>Bacteria</taxon>
        <taxon>Candidatus Blackallbacteria</taxon>
    </lineage>
</organism>
<dbReference type="InterPro" id="IPR013783">
    <property type="entry name" value="Ig-like_fold"/>
</dbReference>
<dbReference type="AlphaFoldDB" id="A0A2M7G4L9"/>
<evidence type="ECO:0000256" key="5">
    <source>
        <dbReference type="ARBA" id="ARBA00023136"/>
    </source>
</evidence>
<feature type="domain" description="PKD" evidence="7">
    <location>
        <begin position="461"/>
        <end position="526"/>
    </location>
</feature>
<reference evidence="8 9" key="1">
    <citation type="submission" date="2017-09" db="EMBL/GenBank/DDBJ databases">
        <title>Depth-based differentiation of microbial function through sediment-hosted aquifers and enrichment of novel symbionts in the deep terrestrial subsurface.</title>
        <authorList>
            <person name="Probst A.J."/>
            <person name="Ladd B."/>
            <person name="Jarett J.K."/>
            <person name="Geller-Mcgrath D.E."/>
            <person name="Sieber C.M."/>
            <person name="Emerson J.B."/>
            <person name="Anantharaman K."/>
            <person name="Thomas B.C."/>
            <person name="Malmstrom R."/>
            <person name="Stieglmeier M."/>
            <person name="Klingl A."/>
            <person name="Woyke T."/>
            <person name="Ryan C.M."/>
            <person name="Banfield J.F."/>
        </authorList>
    </citation>
    <scope>NUCLEOTIDE SEQUENCE [LARGE SCALE GENOMIC DNA]</scope>
    <source>
        <strain evidence="8">CG17_big_fil_post_rev_8_21_14_2_50_48_46</strain>
    </source>
</reference>
<dbReference type="GO" id="GO:0006816">
    <property type="term" value="P:calcium ion transport"/>
    <property type="evidence" value="ECO:0007669"/>
    <property type="project" value="TreeGrafter"/>
</dbReference>
<feature type="domain" description="PKD" evidence="7">
    <location>
        <begin position="298"/>
        <end position="355"/>
    </location>
</feature>
<dbReference type="InterPro" id="IPR035986">
    <property type="entry name" value="PKD_dom_sf"/>
</dbReference>
<dbReference type="InterPro" id="IPR000601">
    <property type="entry name" value="PKD_dom"/>
</dbReference>
<dbReference type="PANTHER" id="PTHR46730:SF4">
    <property type="entry name" value="POLYCYSTIC KIDNEY DISEASE PROTEIN 1-LIKE 1"/>
    <property type="match status" value="1"/>
</dbReference>
<dbReference type="PROSITE" id="PS50093">
    <property type="entry name" value="PKD"/>
    <property type="match status" value="3"/>
</dbReference>
<gene>
    <name evidence="8" type="ORF">COW36_11210</name>
</gene>
<dbReference type="PROSITE" id="PS00409">
    <property type="entry name" value="PROKAR_NTER_METHYL"/>
    <property type="match status" value="1"/>
</dbReference>
<dbReference type="Proteomes" id="UP000231019">
    <property type="component" value="Unassembled WGS sequence"/>
</dbReference>
<keyword evidence="3" id="KW-0677">Repeat</keyword>
<evidence type="ECO:0000256" key="6">
    <source>
        <dbReference type="SAM" id="Phobius"/>
    </source>
</evidence>
<dbReference type="Pfam" id="PF07963">
    <property type="entry name" value="N_methyl"/>
    <property type="match status" value="1"/>
</dbReference>
<dbReference type="Pfam" id="PF00801">
    <property type="entry name" value="PKD"/>
    <property type="match status" value="1"/>
</dbReference>